<name>A0A7S1CKJ3_9STRA</name>
<sequence length="220" mass="23673">MSIKPKTTLQLYRDCLRLVKHIAGDSPKATHLRSIVGAQFRKNKDETDERKIHDMKQSAERALSNYFLFEHVQKDQKFEKFRKQSEEDVAAAHQVLVDHAQGQKRSQVDEEADVLEMREASDSEAEGAGAGGAGGEASPGVSDDVLADILSSFGAGSGGEADAGSDHAAPWEAGDDSDADADGGAAAVDDEVDSLFDEGEEKYGELADSDAESDSEDERR</sequence>
<evidence type="ECO:0000256" key="1">
    <source>
        <dbReference type="SAM" id="MobiDB-lite"/>
    </source>
</evidence>
<reference evidence="3" key="1">
    <citation type="submission" date="2021-01" db="EMBL/GenBank/DDBJ databases">
        <authorList>
            <person name="Corre E."/>
            <person name="Pelletier E."/>
            <person name="Niang G."/>
            <person name="Scheremetjew M."/>
            <person name="Finn R."/>
            <person name="Kale V."/>
            <person name="Holt S."/>
            <person name="Cochrane G."/>
            <person name="Meng A."/>
            <person name="Brown T."/>
            <person name="Cohen L."/>
        </authorList>
    </citation>
    <scope>NUCLEOTIDE SEQUENCE</scope>
    <source>
        <strain evidence="3">Ms1</strain>
    </source>
</reference>
<dbReference type="PANTHER" id="PTHR47579:SF3">
    <property type="entry name" value="COMPLEX 1 LYR PROTEIN DOMAIN-CONTAINING PROTEIN"/>
    <property type="match status" value="1"/>
</dbReference>
<feature type="compositionally biased region" description="Acidic residues" evidence="1">
    <location>
        <begin position="188"/>
        <end position="200"/>
    </location>
</feature>
<dbReference type="AlphaFoldDB" id="A0A7S1CKJ3"/>
<gene>
    <name evidence="3" type="ORF">BSP0115_LOCUS13193</name>
</gene>
<feature type="domain" description="Complex 1 LYR protein" evidence="2">
    <location>
        <begin position="7"/>
        <end position="63"/>
    </location>
</feature>
<evidence type="ECO:0000313" key="3">
    <source>
        <dbReference type="EMBL" id="CAD8919931.1"/>
    </source>
</evidence>
<organism evidence="3">
    <name type="scientific">Bicosoecida sp. CB-2014</name>
    <dbReference type="NCBI Taxonomy" id="1486930"/>
    <lineage>
        <taxon>Eukaryota</taxon>
        <taxon>Sar</taxon>
        <taxon>Stramenopiles</taxon>
        <taxon>Bigyra</taxon>
        <taxon>Opalozoa</taxon>
        <taxon>Bicosoecida</taxon>
    </lineage>
</organism>
<dbReference type="InterPro" id="IPR008011">
    <property type="entry name" value="Complex1_LYR_dom"/>
</dbReference>
<feature type="compositionally biased region" description="Acidic residues" evidence="1">
    <location>
        <begin position="207"/>
        <end position="220"/>
    </location>
</feature>
<evidence type="ECO:0000259" key="2">
    <source>
        <dbReference type="Pfam" id="PF05347"/>
    </source>
</evidence>
<protein>
    <recommendedName>
        <fullName evidence="2">Complex 1 LYR protein domain-containing protein</fullName>
    </recommendedName>
</protein>
<dbReference type="EMBL" id="HBFS01019659">
    <property type="protein sequence ID" value="CAD8919931.1"/>
    <property type="molecule type" value="Transcribed_RNA"/>
</dbReference>
<dbReference type="PANTHER" id="PTHR47579">
    <property type="entry name" value="COMPLEX 1 LYR PROTEIN"/>
    <property type="match status" value="1"/>
</dbReference>
<proteinExistence type="predicted"/>
<feature type="region of interest" description="Disordered" evidence="1">
    <location>
        <begin position="97"/>
        <end position="220"/>
    </location>
</feature>
<dbReference type="CDD" id="cd20251">
    <property type="entry name" value="Complex1_LYR_SF"/>
    <property type="match status" value="1"/>
</dbReference>
<feature type="compositionally biased region" description="Gly residues" evidence="1">
    <location>
        <begin position="128"/>
        <end position="137"/>
    </location>
</feature>
<accession>A0A7S1CKJ3</accession>
<dbReference type="Pfam" id="PF05347">
    <property type="entry name" value="Complex1_LYR"/>
    <property type="match status" value="1"/>
</dbReference>